<dbReference type="InterPro" id="IPR001841">
    <property type="entry name" value="Znf_RING"/>
</dbReference>
<evidence type="ECO:0000256" key="2">
    <source>
        <dbReference type="ARBA" id="ARBA00012483"/>
    </source>
</evidence>
<sequence>IPSKTGIDAPIKHLPSKIYNQNPENEIQTPPMAFRFCIKIIQEKENHLEPLDFEISHHFFHINIEFRYISSRDPQITLETRNRSILCRRDLFFSEQNGPNILIAMVADFGASQDFIDTVLVPDVMSFAWDTHSMPMNLGRQVIKLRVELVIEVRPNVEIEESLTSSVNFKPASKSSIEALKRVIWDDDELDHIPLKKRRKLAKGLSSRKECVVCLEEFLDGDEVASLPCGHVYHYGCIVKWLETSHLCPLCRYHMPID</sequence>
<evidence type="ECO:0000313" key="8">
    <source>
        <dbReference type="EMBL" id="MBA0689014.1"/>
    </source>
</evidence>
<keyword evidence="5" id="KW-0862">Zinc</keyword>
<dbReference type="InterPro" id="IPR013083">
    <property type="entry name" value="Znf_RING/FYVE/PHD"/>
</dbReference>
<comment type="caution">
    <text evidence="8">The sequence shown here is derived from an EMBL/GenBank/DDBJ whole genome shotgun (WGS) entry which is preliminary data.</text>
</comment>
<feature type="domain" description="RING-type" evidence="7">
    <location>
        <begin position="211"/>
        <end position="252"/>
    </location>
</feature>
<dbReference type="EMBL" id="JABFAA010000008">
    <property type="protein sequence ID" value="MBA0689014.1"/>
    <property type="molecule type" value="Genomic_DNA"/>
</dbReference>
<accession>A0A7J8XQ73</accession>
<dbReference type="CDD" id="cd16454">
    <property type="entry name" value="RING-H2_PA-TM-RING"/>
    <property type="match status" value="1"/>
</dbReference>
<gene>
    <name evidence="8" type="ORF">Goari_006765</name>
</gene>
<dbReference type="PROSITE" id="PS50089">
    <property type="entry name" value="ZF_RING_2"/>
    <property type="match status" value="1"/>
</dbReference>
<evidence type="ECO:0000256" key="1">
    <source>
        <dbReference type="ARBA" id="ARBA00000900"/>
    </source>
</evidence>
<dbReference type="Gene3D" id="3.30.40.10">
    <property type="entry name" value="Zinc/RING finger domain, C3HC4 (zinc finger)"/>
    <property type="match status" value="1"/>
</dbReference>
<dbReference type="EC" id="2.3.2.27" evidence="2"/>
<dbReference type="Pfam" id="PF13639">
    <property type="entry name" value="zf-RING_2"/>
    <property type="match status" value="1"/>
</dbReference>
<dbReference type="AlphaFoldDB" id="A0A7J8XQ73"/>
<dbReference type="GO" id="GO:0008270">
    <property type="term" value="F:zinc ion binding"/>
    <property type="evidence" value="ECO:0007669"/>
    <property type="project" value="UniProtKB-KW"/>
</dbReference>
<dbReference type="SMART" id="SM00184">
    <property type="entry name" value="RING"/>
    <property type="match status" value="1"/>
</dbReference>
<reference evidence="8 9" key="1">
    <citation type="journal article" date="2019" name="Genome Biol. Evol.">
        <title>Insights into the evolution of the New World diploid cottons (Gossypium, subgenus Houzingenia) based on genome sequencing.</title>
        <authorList>
            <person name="Grover C.E."/>
            <person name="Arick M.A. 2nd"/>
            <person name="Thrash A."/>
            <person name="Conover J.L."/>
            <person name="Sanders W.S."/>
            <person name="Peterson D.G."/>
            <person name="Frelichowski J.E."/>
            <person name="Scheffler J.A."/>
            <person name="Scheffler B.E."/>
            <person name="Wendel J.F."/>
        </authorList>
    </citation>
    <scope>NUCLEOTIDE SEQUENCE [LARGE SCALE GENOMIC DNA]</scope>
    <source>
        <strain evidence="8">185</strain>
        <tissue evidence="8">Leaf</tissue>
    </source>
</reference>
<dbReference type="PANTHER" id="PTHR15710">
    <property type="entry name" value="E3 UBIQUITIN-PROTEIN LIGASE PRAJA"/>
    <property type="match status" value="1"/>
</dbReference>
<keyword evidence="3" id="KW-0479">Metal-binding</keyword>
<evidence type="ECO:0000256" key="4">
    <source>
        <dbReference type="ARBA" id="ARBA00022771"/>
    </source>
</evidence>
<dbReference type="SUPFAM" id="SSF57850">
    <property type="entry name" value="RING/U-box"/>
    <property type="match status" value="1"/>
</dbReference>
<keyword evidence="9" id="KW-1185">Reference proteome</keyword>
<evidence type="ECO:0000256" key="6">
    <source>
        <dbReference type="PROSITE-ProRule" id="PRU00175"/>
    </source>
</evidence>
<feature type="non-terminal residue" evidence="8">
    <location>
        <position position="1"/>
    </location>
</feature>
<dbReference type="GO" id="GO:0005737">
    <property type="term" value="C:cytoplasm"/>
    <property type="evidence" value="ECO:0007669"/>
    <property type="project" value="TreeGrafter"/>
</dbReference>
<evidence type="ECO:0000256" key="3">
    <source>
        <dbReference type="ARBA" id="ARBA00022723"/>
    </source>
</evidence>
<evidence type="ECO:0000259" key="7">
    <source>
        <dbReference type="PROSITE" id="PS50089"/>
    </source>
</evidence>
<evidence type="ECO:0000313" key="9">
    <source>
        <dbReference type="Proteomes" id="UP000593577"/>
    </source>
</evidence>
<protein>
    <recommendedName>
        <fullName evidence="2">RING-type E3 ubiquitin transferase</fullName>
        <ecNumber evidence="2">2.3.2.27</ecNumber>
    </recommendedName>
</protein>
<dbReference type="GO" id="GO:0061630">
    <property type="term" value="F:ubiquitin protein ligase activity"/>
    <property type="evidence" value="ECO:0007669"/>
    <property type="project" value="UniProtKB-EC"/>
</dbReference>
<dbReference type="Proteomes" id="UP000593577">
    <property type="component" value="Unassembled WGS sequence"/>
</dbReference>
<name>A0A7J8XQ73_GOSAI</name>
<organism evidence="8 9">
    <name type="scientific">Gossypium aridum</name>
    <name type="common">American cotton</name>
    <name type="synonym">Erioxylum aridum</name>
    <dbReference type="NCBI Taxonomy" id="34290"/>
    <lineage>
        <taxon>Eukaryota</taxon>
        <taxon>Viridiplantae</taxon>
        <taxon>Streptophyta</taxon>
        <taxon>Embryophyta</taxon>
        <taxon>Tracheophyta</taxon>
        <taxon>Spermatophyta</taxon>
        <taxon>Magnoliopsida</taxon>
        <taxon>eudicotyledons</taxon>
        <taxon>Gunneridae</taxon>
        <taxon>Pentapetalae</taxon>
        <taxon>rosids</taxon>
        <taxon>malvids</taxon>
        <taxon>Malvales</taxon>
        <taxon>Malvaceae</taxon>
        <taxon>Malvoideae</taxon>
        <taxon>Gossypium</taxon>
    </lineage>
</organism>
<comment type="catalytic activity">
    <reaction evidence="1">
        <text>S-ubiquitinyl-[E2 ubiquitin-conjugating enzyme]-L-cysteine + [acceptor protein]-L-lysine = [E2 ubiquitin-conjugating enzyme]-L-cysteine + N(6)-ubiquitinyl-[acceptor protein]-L-lysine.</text>
        <dbReference type="EC" id="2.3.2.27"/>
    </reaction>
</comment>
<evidence type="ECO:0000256" key="5">
    <source>
        <dbReference type="ARBA" id="ARBA00022833"/>
    </source>
</evidence>
<dbReference type="GO" id="GO:0016567">
    <property type="term" value="P:protein ubiquitination"/>
    <property type="evidence" value="ECO:0007669"/>
    <property type="project" value="TreeGrafter"/>
</dbReference>
<dbReference type="PANTHER" id="PTHR15710:SF229">
    <property type="entry name" value="E3 UBIQUITIN-PROTEIN LIGASE RNF181-LIKE"/>
    <property type="match status" value="1"/>
</dbReference>
<keyword evidence="4 6" id="KW-0863">Zinc-finger</keyword>
<proteinExistence type="predicted"/>